<sequence>MSSPDNSPTNSPPSRSGDENESESETAADERQFAGDTLSDDSTNGNGRSSDTELEELRDDDFPTYFAERDGRLYQADSAASPYPLPVDTPENQRVTFLHKCLLEVVGAHYIGPVHQVLASVEGQQRKVVDLGCGLGEWVTEMARQFPHVSFHGLDIVPIATRYPEVNAQFELHDIGEEWRWPASSIDMVHARSIFMTVRDFSVIINEAARVLKPGGLFLSGEWLYYPSFSSSFPESRTHPSEHVPFLHKLYTTFHTILIQRGIQSPIAPYIADRLQSSGHFHSINPMIFHVPIGTWSSAESAQRIGRGNRAALKRFLDSIKPMLLQDSGMLPEEIEDMYAGCLAEMYNMQGLVSVYYLVSALKV</sequence>
<dbReference type="PANTHER" id="PTHR43591">
    <property type="entry name" value="METHYLTRANSFERASE"/>
    <property type="match status" value="1"/>
</dbReference>
<comment type="caution">
    <text evidence="3">The sequence shown here is derived from an EMBL/GenBank/DDBJ whole genome shotgun (WGS) entry which is preliminary data.</text>
</comment>
<dbReference type="SUPFAM" id="SSF53335">
    <property type="entry name" value="S-adenosyl-L-methionine-dependent methyltransferases"/>
    <property type="match status" value="1"/>
</dbReference>
<reference evidence="3 4" key="1">
    <citation type="journal article" date="2020" name="ISME J.">
        <title>Uncovering the hidden diversity of litter-decomposition mechanisms in mushroom-forming fungi.</title>
        <authorList>
            <person name="Floudas D."/>
            <person name="Bentzer J."/>
            <person name="Ahren D."/>
            <person name="Johansson T."/>
            <person name="Persson P."/>
            <person name="Tunlid A."/>
        </authorList>
    </citation>
    <scope>NUCLEOTIDE SEQUENCE [LARGE SCALE GENOMIC DNA]</scope>
    <source>
        <strain evidence="3 4">CBS 406.79</strain>
    </source>
</reference>
<dbReference type="Gene3D" id="3.40.50.150">
    <property type="entry name" value="Vaccinia Virus protein VP39"/>
    <property type="match status" value="1"/>
</dbReference>
<dbReference type="Proteomes" id="UP000518752">
    <property type="component" value="Unassembled WGS sequence"/>
</dbReference>
<evidence type="ECO:0000313" key="4">
    <source>
        <dbReference type="Proteomes" id="UP000518752"/>
    </source>
</evidence>
<feature type="compositionally biased region" description="Low complexity" evidence="1">
    <location>
        <begin position="1"/>
        <end position="15"/>
    </location>
</feature>
<dbReference type="EMBL" id="JAACJN010000389">
    <property type="protein sequence ID" value="KAF5344960.1"/>
    <property type="molecule type" value="Genomic_DNA"/>
</dbReference>
<feature type="compositionally biased region" description="Polar residues" evidence="1">
    <location>
        <begin position="40"/>
        <end position="49"/>
    </location>
</feature>
<name>A0A8H5FTY5_9AGAR</name>
<dbReference type="InterPro" id="IPR029063">
    <property type="entry name" value="SAM-dependent_MTases_sf"/>
</dbReference>
<organism evidence="3 4">
    <name type="scientific">Collybiopsis confluens</name>
    <dbReference type="NCBI Taxonomy" id="2823264"/>
    <lineage>
        <taxon>Eukaryota</taxon>
        <taxon>Fungi</taxon>
        <taxon>Dikarya</taxon>
        <taxon>Basidiomycota</taxon>
        <taxon>Agaricomycotina</taxon>
        <taxon>Agaricomycetes</taxon>
        <taxon>Agaricomycetidae</taxon>
        <taxon>Agaricales</taxon>
        <taxon>Marasmiineae</taxon>
        <taxon>Omphalotaceae</taxon>
        <taxon>Collybiopsis</taxon>
    </lineage>
</organism>
<evidence type="ECO:0000256" key="1">
    <source>
        <dbReference type="SAM" id="MobiDB-lite"/>
    </source>
</evidence>
<dbReference type="CDD" id="cd02440">
    <property type="entry name" value="AdoMet_MTases"/>
    <property type="match status" value="1"/>
</dbReference>
<proteinExistence type="predicted"/>
<dbReference type="Pfam" id="PF13489">
    <property type="entry name" value="Methyltransf_23"/>
    <property type="match status" value="1"/>
</dbReference>
<evidence type="ECO:0008006" key="5">
    <source>
        <dbReference type="Google" id="ProtNLM"/>
    </source>
</evidence>
<keyword evidence="4" id="KW-1185">Reference proteome</keyword>
<dbReference type="EMBL" id="JAACJN010000311">
    <property type="protein sequence ID" value="KAF5349061.1"/>
    <property type="molecule type" value="Genomic_DNA"/>
</dbReference>
<protein>
    <recommendedName>
        <fullName evidence="5">S-adenosyl-L-methionine-dependent methyltransferase</fullName>
    </recommendedName>
</protein>
<dbReference type="PANTHER" id="PTHR43591:SF110">
    <property type="entry name" value="RHODANESE DOMAIN-CONTAINING PROTEIN"/>
    <property type="match status" value="1"/>
</dbReference>
<accession>A0A8H5FTY5</accession>
<dbReference type="AlphaFoldDB" id="A0A8H5FTY5"/>
<dbReference type="OrthoDB" id="2013972at2759"/>
<feature type="region of interest" description="Disordered" evidence="1">
    <location>
        <begin position="1"/>
        <end position="60"/>
    </location>
</feature>
<gene>
    <name evidence="3" type="ORF">D9757_012206</name>
    <name evidence="2" type="ORF">D9757_014582</name>
</gene>
<evidence type="ECO:0000313" key="3">
    <source>
        <dbReference type="EMBL" id="KAF5349061.1"/>
    </source>
</evidence>
<evidence type="ECO:0000313" key="2">
    <source>
        <dbReference type="EMBL" id="KAF5344960.1"/>
    </source>
</evidence>